<dbReference type="InterPro" id="IPR014729">
    <property type="entry name" value="Rossmann-like_a/b/a_fold"/>
</dbReference>
<organism evidence="2 3">
    <name type="scientific">Pontibacter qinzhouensis</name>
    <dbReference type="NCBI Taxonomy" id="2603253"/>
    <lineage>
        <taxon>Bacteria</taxon>
        <taxon>Pseudomonadati</taxon>
        <taxon>Bacteroidota</taxon>
        <taxon>Cytophagia</taxon>
        <taxon>Cytophagales</taxon>
        <taxon>Hymenobacteraceae</taxon>
        <taxon>Pontibacter</taxon>
    </lineage>
</organism>
<comment type="caution">
    <text evidence="2">The sequence shown here is derived from an EMBL/GenBank/DDBJ whole genome shotgun (WGS) entry which is preliminary data.</text>
</comment>
<proteinExistence type="predicted"/>
<dbReference type="EMBL" id="VRTY01000001">
    <property type="protein sequence ID" value="TXK52837.1"/>
    <property type="molecule type" value="Genomic_DNA"/>
</dbReference>
<reference evidence="2 3" key="1">
    <citation type="submission" date="2019-08" db="EMBL/GenBank/DDBJ databases">
        <authorList>
            <person name="Shi S."/>
        </authorList>
    </citation>
    <scope>NUCLEOTIDE SEQUENCE [LARGE SCALE GENOMIC DNA]</scope>
    <source>
        <strain evidence="2 3">GY10130</strain>
    </source>
</reference>
<dbReference type="SUPFAM" id="SSF52402">
    <property type="entry name" value="Adenine nucleotide alpha hydrolases-like"/>
    <property type="match status" value="1"/>
</dbReference>
<protein>
    <submittedName>
        <fullName evidence="2">Universal stress protein</fullName>
    </submittedName>
</protein>
<dbReference type="OrthoDB" id="9788959at2"/>
<keyword evidence="3" id="KW-1185">Reference proteome</keyword>
<dbReference type="InterPro" id="IPR006016">
    <property type="entry name" value="UspA"/>
</dbReference>
<evidence type="ECO:0000259" key="1">
    <source>
        <dbReference type="Pfam" id="PF00582"/>
    </source>
</evidence>
<dbReference type="Proteomes" id="UP000321926">
    <property type="component" value="Unassembled WGS sequence"/>
</dbReference>
<dbReference type="Gene3D" id="3.40.50.620">
    <property type="entry name" value="HUPs"/>
    <property type="match status" value="1"/>
</dbReference>
<evidence type="ECO:0000313" key="3">
    <source>
        <dbReference type="Proteomes" id="UP000321926"/>
    </source>
</evidence>
<accession>A0A5C8KDN1</accession>
<name>A0A5C8KDN1_9BACT</name>
<feature type="domain" description="UspA" evidence="1">
    <location>
        <begin position="13"/>
        <end position="56"/>
    </location>
</feature>
<dbReference type="RefSeq" id="WP_147919741.1">
    <property type="nucleotide sequence ID" value="NZ_VRTY01000001.1"/>
</dbReference>
<gene>
    <name evidence="2" type="ORF">FVR03_00235</name>
</gene>
<dbReference type="AlphaFoldDB" id="A0A5C8KDN1"/>
<sequence>MYQAKVLFTSFIESVLHLAEQRNADFIGMGNTGLTGLQCVISGSNTQQIIKRTNKPWPIIPKDFRFKGFVTKHYLRNQAAAL</sequence>
<evidence type="ECO:0000313" key="2">
    <source>
        <dbReference type="EMBL" id="TXK52837.1"/>
    </source>
</evidence>
<dbReference type="Pfam" id="PF00582">
    <property type="entry name" value="Usp"/>
    <property type="match status" value="1"/>
</dbReference>